<dbReference type="InterPro" id="IPR036770">
    <property type="entry name" value="Ankyrin_rpt-contain_sf"/>
</dbReference>
<comment type="caution">
    <text evidence="5">The sequence shown here is derived from an EMBL/GenBank/DDBJ whole genome shotgun (WGS) entry which is preliminary data.</text>
</comment>
<feature type="repeat" description="ANK" evidence="3">
    <location>
        <begin position="509"/>
        <end position="541"/>
    </location>
</feature>
<dbReference type="Pfam" id="PF00023">
    <property type="entry name" value="Ank"/>
    <property type="match status" value="1"/>
</dbReference>
<protein>
    <submittedName>
        <fullName evidence="5">Ankyrin repeat-containing domain protein</fullName>
    </submittedName>
</protein>
<dbReference type="Pfam" id="PF12796">
    <property type="entry name" value="Ank_2"/>
    <property type="match status" value="3"/>
</dbReference>
<keyword evidence="2 3" id="KW-0040">ANK repeat</keyword>
<keyword evidence="1" id="KW-0677">Repeat</keyword>
<dbReference type="EMBL" id="JAGPYM010000024">
    <property type="protein sequence ID" value="KAH6881161.1"/>
    <property type="molecule type" value="Genomic_DNA"/>
</dbReference>
<name>A0A9P8VWQ4_9HYPO</name>
<evidence type="ECO:0000313" key="5">
    <source>
        <dbReference type="EMBL" id="KAH6881161.1"/>
    </source>
</evidence>
<reference evidence="5 6" key="1">
    <citation type="journal article" date="2021" name="Nat. Commun.">
        <title>Genetic determinants of endophytism in the Arabidopsis root mycobiome.</title>
        <authorList>
            <person name="Mesny F."/>
            <person name="Miyauchi S."/>
            <person name="Thiergart T."/>
            <person name="Pickel B."/>
            <person name="Atanasova L."/>
            <person name="Karlsson M."/>
            <person name="Huettel B."/>
            <person name="Barry K.W."/>
            <person name="Haridas S."/>
            <person name="Chen C."/>
            <person name="Bauer D."/>
            <person name="Andreopoulos W."/>
            <person name="Pangilinan J."/>
            <person name="LaButti K."/>
            <person name="Riley R."/>
            <person name="Lipzen A."/>
            <person name="Clum A."/>
            <person name="Drula E."/>
            <person name="Henrissat B."/>
            <person name="Kohler A."/>
            <person name="Grigoriev I.V."/>
            <person name="Martin F.M."/>
            <person name="Hacquard S."/>
        </authorList>
    </citation>
    <scope>NUCLEOTIDE SEQUENCE [LARGE SCALE GENOMIC DNA]</scope>
    <source>
        <strain evidence="5 6">MPI-CAGE-CH-0241</strain>
    </source>
</reference>
<sequence>MDPLSITTSIITLYNAAAQLNEIRRHHSDADGTLAEIQHDCYRVLEILRHFRPLLRQRRELLQPDERFNSVTLEKSLEEDCNHLIQEVNKLLKDLAKLSSPPETRGELLWSHVKRHVNLRRLQHAHATIKETFQKFREHYDIMASIRRQNLPAFPSPASETSGNASTSTLSPISRRSTPPALDPEVRELRAKLFLGAIRSNEYEKVKRILEDTDVDPNDTLPLGGGSWPLLVATSAGNIEIVELLLRYDADISSQNSEGLTALHIATKNDGADMIDLLLRKKANPRIPDNDGHTPLWHAAYGQNTGNAFGELVINHGHGAINEPSDDTRRDDKLPTPLWAAAASGNLNGATTLLAENANVSIRDKNERTLLHRTEWPLAGPLTELLLDRGADPWARDLEDKKLPLHRAAEHGRMDIAAKLLDKMIEIKRCSKAEAANDRDVDGTTPLMCAALNGSLPLVHYLVRVWDATVGLRNNLGNDAFYNACAKGHISVAIYLLGLGADINEGNEENDTPLHVAARQGHEETVKFLLHLGANKEAMSKKWIQNARILQGTLGSRGQQQSATPAEAAEIAGRVHIANLIRGCKEHDRPVDWTVKTSDRTRTGS</sequence>
<dbReference type="PROSITE" id="PS50088">
    <property type="entry name" value="ANK_REPEAT"/>
    <property type="match status" value="4"/>
</dbReference>
<dbReference type="InterPro" id="IPR002110">
    <property type="entry name" value="Ankyrin_rpt"/>
</dbReference>
<evidence type="ECO:0000256" key="2">
    <source>
        <dbReference type="ARBA" id="ARBA00023043"/>
    </source>
</evidence>
<dbReference type="PANTHER" id="PTHR23206">
    <property type="entry name" value="MASK PROTEIN"/>
    <property type="match status" value="1"/>
</dbReference>
<feature type="region of interest" description="Disordered" evidence="4">
    <location>
        <begin position="152"/>
        <end position="181"/>
    </location>
</feature>
<evidence type="ECO:0000256" key="4">
    <source>
        <dbReference type="SAM" id="MobiDB-lite"/>
    </source>
</evidence>
<feature type="repeat" description="ANK" evidence="3">
    <location>
        <begin position="258"/>
        <end position="290"/>
    </location>
</feature>
<dbReference type="SMART" id="SM00248">
    <property type="entry name" value="ANK"/>
    <property type="match status" value="8"/>
</dbReference>
<feature type="repeat" description="ANK" evidence="3">
    <location>
        <begin position="476"/>
        <end position="508"/>
    </location>
</feature>
<organism evidence="5 6">
    <name type="scientific">Thelonectria olida</name>
    <dbReference type="NCBI Taxonomy" id="1576542"/>
    <lineage>
        <taxon>Eukaryota</taxon>
        <taxon>Fungi</taxon>
        <taxon>Dikarya</taxon>
        <taxon>Ascomycota</taxon>
        <taxon>Pezizomycotina</taxon>
        <taxon>Sordariomycetes</taxon>
        <taxon>Hypocreomycetidae</taxon>
        <taxon>Hypocreales</taxon>
        <taxon>Nectriaceae</taxon>
        <taxon>Thelonectria</taxon>
    </lineage>
</organism>
<keyword evidence="6" id="KW-1185">Reference proteome</keyword>
<dbReference type="Proteomes" id="UP000777438">
    <property type="component" value="Unassembled WGS sequence"/>
</dbReference>
<dbReference type="InterPro" id="IPR051631">
    <property type="entry name" value="Ankyrin-KH/SAM_domain"/>
</dbReference>
<evidence type="ECO:0000256" key="3">
    <source>
        <dbReference type="PROSITE-ProRule" id="PRU00023"/>
    </source>
</evidence>
<gene>
    <name evidence="5" type="ORF">B0T10DRAFT_609311</name>
</gene>
<evidence type="ECO:0000313" key="6">
    <source>
        <dbReference type="Proteomes" id="UP000777438"/>
    </source>
</evidence>
<dbReference type="PANTHER" id="PTHR23206:SF7">
    <property type="entry name" value="PROTEIN KINASE DOMAIN-CONTAINING PROTEIN"/>
    <property type="match status" value="1"/>
</dbReference>
<dbReference type="GO" id="GO:0005737">
    <property type="term" value="C:cytoplasm"/>
    <property type="evidence" value="ECO:0007669"/>
    <property type="project" value="TreeGrafter"/>
</dbReference>
<evidence type="ECO:0000256" key="1">
    <source>
        <dbReference type="ARBA" id="ARBA00022737"/>
    </source>
</evidence>
<proteinExistence type="predicted"/>
<dbReference type="SUPFAM" id="SSF48403">
    <property type="entry name" value="Ankyrin repeat"/>
    <property type="match status" value="1"/>
</dbReference>
<feature type="repeat" description="ANK" evidence="3">
    <location>
        <begin position="225"/>
        <end position="257"/>
    </location>
</feature>
<dbReference type="PROSITE" id="PS50297">
    <property type="entry name" value="ANK_REP_REGION"/>
    <property type="match status" value="3"/>
</dbReference>
<dbReference type="Gene3D" id="1.25.40.20">
    <property type="entry name" value="Ankyrin repeat-containing domain"/>
    <property type="match status" value="2"/>
</dbReference>
<dbReference type="OrthoDB" id="195446at2759"/>
<feature type="compositionally biased region" description="Polar residues" evidence="4">
    <location>
        <begin position="158"/>
        <end position="177"/>
    </location>
</feature>
<accession>A0A9P8VWQ4</accession>
<dbReference type="AlphaFoldDB" id="A0A9P8VWQ4"/>